<proteinExistence type="predicted"/>
<evidence type="ECO:0000313" key="1">
    <source>
        <dbReference type="EMBL" id="QHU00527.1"/>
    </source>
</evidence>
<accession>A0A6C0J7K5</accession>
<reference evidence="1" key="1">
    <citation type="journal article" date="2020" name="Nature">
        <title>Giant virus diversity and host interactions through global metagenomics.</title>
        <authorList>
            <person name="Schulz F."/>
            <person name="Roux S."/>
            <person name="Paez-Espino D."/>
            <person name="Jungbluth S."/>
            <person name="Walsh D.A."/>
            <person name="Denef V.J."/>
            <person name="McMahon K.D."/>
            <person name="Konstantinidis K.T."/>
            <person name="Eloe-Fadrosh E.A."/>
            <person name="Kyrpides N.C."/>
            <person name="Woyke T."/>
        </authorList>
    </citation>
    <scope>NUCLEOTIDE SEQUENCE</scope>
    <source>
        <strain evidence="1">GVMAG-M-3300025860-20</strain>
    </source>
</reference>
<dbReference type="EMBL" id="MN740327">
    <property type="protein sequence ID" value="QHU00527.1"/>
    <property type="molecule type" value="Genomic_DNA"/>
</dbReference>
<dbReference type="AlphaFoldDB" id="A0A6C0J7K5"/>
<name>A0A6C0J7K5_9ZZZZ</name>
<sequence length="49" mass="5556">MNYNVSPEEISERSKILSKTGIDNRGLPANWQIRTDMKTGRESYVVTGI</sequence>
<protein>
    <submittedName>
        <fullName evidence="1">Uncharacterized protein</fullName>
    </submittedName>
</protein>
<organism evidence="1">
    <name type="scientific">viral metagenome</name>
    <dbReference type="NCBI Taxonomy" id="1070528"/>
    <lineage>
        <taxon>unclassified sequences</taxon>
        <taxon>metagenomes</taxon>
        <taxon>organismal metagenomes</taxon>
    </lineage>
</organism>